<organism evidence="1 2">
    <name type="scientific">Halalkalibacterium halodurans (strain ATCC BAA-125 / DSM 18197 / FERM 7344 / JCM 9153 / C-125)</name>
    <name type="common">Bacillus halodurans</name>
    <dbReference type="NCBI Taxonomy" id="272558"/>
    <lineage>
        <taxon>Bacteria</taxon>
        <taxon>Bacillati</taxon>
        <taxon>Bacillota</taxon>
        <taxon>Bacilli</taxon>
        <taxon>Bacillales</taxon>
        <taxon>Bacillaceae</taxon>
        <taxon>Halalkalibacterium (ex Joshi et al. 2022)</taxon>
    </lineage>
</organism>
<dbReference type="KEGG" id="bha:BH3945"/>
<dbReference type="STRING" id="272558.gene:10729858"/>
<dbReference type="EMBL" id="BA000004">
    <property type="protein sequence ID" value="BAB07664.1"/>
    <property type="molecule type" value="Genomic_DNA"/>
</dbReference>
<sequence length="45" mass="5158">MEGKSKGHVKKLEFVSSLEGVWSKALAIVRRENHPYNRVFVIIFG</sequence>
<gene>
    <name evidence="1" type="ordered locus">BH3945</name>
</gene>
<accession>Q9K5Z0</accession>
<dbReference type="PIR" id="A84143">
    <property type="entry name" value="A84143"/>
</dbReference>
<keyword evidence="2" id="KW-1185">Reference proteome</keyword>
<dbReference type="AlphaFoldDB" id="Q9K5Z0"/>
<reference evidence="1 2" key="1">
    <citation type="journal article" date="2000" name="Nucleic Acids Res.">
        <title>Complete genome sequence of the alkaliphilic bacterium Bacillus halodurans and genomic sequence comparison with Bacillus subtilis.</title>
        <authorList>
            <person name="Takami H."/>
            <person name="Nakasone K."/>
            <person name="Takaki Y."/>
            <person name="Maeno G."/>
            <person name="Sasaki R."/>
            <person name="Masui N."/>
            <person name="Fuji F."/>
            <person name="Hirama C."/>
            <person name="Nakamura Y."/>
            <person name="Ogasawara N."/>
            <person name="Kuhara S."/>
            <person name="Horikoshi K."/>
        </authorList>
    </citation>
    <scope>NUCLEOTIDE SEQUENCE [LARGE SCALE GENOMIC DNA]</scope>
    <source>
        <strain evidence="2">ATCC BAA-125 / DSM 18197 / FERM 7344 / JCM 9153 / C-125</strain>
    </source>
</reference>
<proteinExistence type="predicted"/>
<evidence type="ECO:0000313" key="2">
    <source>
        <dbReference type="Proteomes" id="UP000001258"/>
    </source>
</evidence>
<evidence type="ECO:0000313" key="1">
    <source>
        <dbReference type="EMBL" id="BAB07664.1"/>
    </source>
</evidence>
<dbReference type="Proteomes" id="UP000001258">
    <property type="component" value="Chromosome"/>
</dbReference>
<protein>
    <submittedName>
        <fullName evidence="1">BH3945 protein</fullName>
    </submittedName>
</protein>
<dbReference type="HOGENOM" id="CLU_3196114_0_0_9"/>
<name>Q9K5Z0_HALH5</name>